<evidence type="ECO:0000313" key="8">
    <source>
        <dbReference type="Proteomes" id="UP000297149"/>
    </source>
</evidence>
<feature type="transmembrane region" description="Helical" evidence="6">
    <location>
        <begin position="62"/>
        <end position="83"/>
    </location>
</feature>
<dbReference type="RefSeq" id="WP_136414591.1">
    <property type="nucleotide sequence ID" value="NZ_CP039396.1"/>
</dbReference>
<evidence type="ECO:0000256" key="4">
    <source>
        <dbReference type="ARBA" id="ARBA00022989"/>
    </source>
</evidence>
<dbReference type="NCBIfam" id="TIGR00374">
    <property type="entry name" value="flippase-like domain"/>
    <property type="match status" value="1"/>
</dbReference>
<feature type="transmembrane region" description="Helical" evidence="6">
    <location>
        <begin position="149"/>
        <end position="170"/>
    </location>
</feature>
<accession>A0A4P7W1J7</accession>
<feature type="transmembrane region" description="Helical" evidence="6">
    <location>
        <begin position="95"/>
        <end position="113"/>
    </location>
</feature>
<dbReference type="AlphaFoldDB" id="A0A4P7W1J7"/>
<dbReference type="EMBL" id="CP039396">
    <property type="protein sequence ID" value="QCD41769.1"/>
    <property type="molecule type" value="Genomic_DNA"/>
</dbReference>
<evidence type="ECO:0000256" key="5">
    <source>
        <dbReference type="ARBA" id="ARBA00023136"/>
    </source>
</evidence>
<dbReference type="KEGG" id="ddb:E7747_05420"/>
<keyword evidence="4 6" id="KW-1133">Transmembrane helix</keyword>
<dbReference type="Pfam" id="PF03706">
    <property type="entry name" value="LPG_synthase_TM"/>
    <property type="match status" value="1"/>
</dbReference>
<sequence>MDSKTDDSSLLSPGTAKKRLGSYLLKYGVPLVISVGLCWLLFHNEDINPSKMWNIIRRDCDFRWIVLNIFFGIMAQVFRAARWQIQLRALGIRPSFWQLVLSILGTYSVNLVFPRLGEVWRTGYIANKEKAPFTTVFGSMVADRLADTLAVFILLLLTFIPAGTQLRSYLSQDGGMLSKLFDLLESPVLWGR</sequence>
<keyword evidence="3 6" id="KW-0812">Transmembrane</keyword>
<dbReference type="GO" id="GO:0005886">
    <property type="term" value="C:plasma membrane"/>
    <property type="evidence" value="ECO:0007669"/>
    <property type="project" value="UniProtKB-SubCell"/>
</dbReference>
<dbReference type="Proteomes" id="UP000297149">
    <property type="component" value="Chromosome"/>
</dbReference>
<evidence type="ECO:0000256" key="2">
    <source>
        <dbReference type="ARBA" id="ARBA00022475"/>
    </source>
</evidence>
<evidence type="ECO:0000256" key="6">
    <source>
        <dbReference type="SAM" id="Phobius"/>
    </source>
</evidence>
<organism evidence="7 8">
    <name type="scientific">Duncaniella dubosii</name>
    <dbReference type="NCBI Taxonomy" id="2518971"/>
    <lineage>
        <taxon>Bacteria</taxon>
        <taxon>Pseudomonadati</taxon>
        <taxon>Bacteroidota</taxon>
        <taxon>Bacteroidia</taxon>
        <taxon>Bacteroidales</taxon>
        <taxon>Muribaculaceae</taxon>
        <taxon>Duncaniella</taxon>
    </lineage>
</organism>
<evidence type="ECO:0000256" key="3">
    <source>
        <dbReference type="ARBA" id="ARBA00022692"/>
    </source>
</evidence>
<reference evidence="8" key="1">
    <citation type="submission" date="2019-02" db="EMBL/GenBank/DDBJ databases">
        <title>Isolation and identification of novel species under the genus Muribaculum.</title>
        <authorList>
            <person name="Miyake S."/>
            <person name="Ding Y."/>
            <person name="Low A."/>
            <person name="Soh M."/>
            <person name="Seedorf H."/>
        </authorList>
    </citation>
    <scope>NUCLEOTIDE SEQUENCE [LARGE SCALE GENOMIC DNA]</scope>
    <source>
        <strain evidence="8">H5</strain>
    </source>
</reference>
<evidence type="ECO:0000313" key="7">
    <source>
        <dbReference type="EMBL" id="QCD41769.1"/>
    </source>
</evidence>
<keyword evidence="2" id="KW-1003">Cell membrane</keyword>
<feature type="transmembrane region" description="Helical" evidence="6">
    <location>
        <begin position="20"/>
        <end position="42"/>
    </location>
</feature>
<protein>
    <submittedName>
        <fullName evidence="7">Flippase-like domain-containing protein</fullName>
    </submittedName>
</protein>
<comment type="subcellular location">
    <subcellularLocation>
        <location evidence="1">Cell membrane</location>
        <topology evidence="1">Multi-pass membrane protein</topology>
    </subcellularLocation>
</comment>
<dbReference type="PANTHER" id="PTHR39087:SF2">
    <property type="entry name" value="UPF0104 MEMBRANE PROTEIN MJ1595"/>
    <property type="match status" value="1"/>
</dbReference>
<proteinExistence type="predicted"/>
<gene>
    <name evidence="7" type="ORF">E7747_05420</name>
</gene>
<dbReference type="InterPro" id="IPR022791">
    <property type="entry name" value="L-PG_synthase/AglD"/>
</dbReference>
<dbReference type="PANTHER" id="PTHR39087">
    <property type="entry name" value="UPF0104 MEMBRANE PROTEIN MJ1595"/>
    <property type="match status" value="1"/>
</dbReference>
<name>A0A4P7W1J7_9BACT</name>
<keyword evidence="8" id="KW-1185">Reference proteome</keyword>
<evidence type="ECO:0000256" key="1">
    <source>
        <dbReference type="ARBA" id="ARBA00004651"/>
    </source>
</evidence>
<keyword evidence="5 6" id="KW-0472">Membrane</keyword>